<sequence length="202" mass="23123">MARQNKHLHKVTALKIFTPDECADIIKDALNNWIEEEGTLSNSVKDLDLRNTTLFIPPKSDKEHVWCKKIINTITSFNNDKEGYGFDIVDDWCQTPSMLRYMSADINPNKKVGKYDWHMDVGSRPLESMRKLSYSILLNVGEYEGGELEFHTGKYLMVNPSKPSDALGSMTLFPSYLIHRVLPVTKGIRYVMVGWMSGPSFR</sequence>
<evidence type="ECO:0000256" key="4">
    <source>
        <dbReference type="ARBA" id="ARBA00023002"/>
    </source>
</evidence>
<dbReference type="GO" id="GO:0005506">
    <property type="term" value="F:iron ion binding"/>
    <property type="evidence" value="ECO:0007669"/>
    <property type="project" value="InterPro"/>
</dbReference>
<evidence type="ECO:0000259" key="6">
    <source>
        <dbReference type="PROSITE" id="PS51471"/>
    </source>
</evidence>
<protein>
    <recommendedName>
        <fullName evidence="6">Fe2OG dioxygenase domain-containing protein</fullName>
    </recommendedName>
</protein>
<dbReference type="InterPro" id="IPR044862">
    <property type="entry name" value="Pro_4_hyd_alph_FE2OG_OXY"/>
</dbReference>
<dbReference type="GO" id="GO:0016705">
    <property type="term" value="F:oxidoreductase activity, acting on paired donors, with incorporation or reduction of molecular oxygen"/>
    <property type="evidence" value="ECO:0007669"/>
    <property type="project" value="InterPro"/>
</dbReference>
<dbReference type="InterPro" id="IPR006620">
    <property type="entry name" value="Pro_4_hyd_alph"/>
</dbReference>
<gene>
    <name evidence="7" type="ORF">METZ01_LOCUS263528</name>
</gene>
<keyword evidence="3" id="KW-0223">Dioxygenase</keyword>
<dbReference type="Gene3D" id="2.60.120.620">
    <property type="entry name" value="q2cbj1_9rhob like domain"/>
    <property type="match status" value="1"/>
</dbReference>
<keyword evidence="5" id="KW-0408">Iron</keyword>
<evidence type="ECO:0000256" key="3">
    <source>
        <dbReference type="ARBA" id="ARBA00022964"/>
    </source>
</evidence>
<accession>A0A382JED4</accession>
<evidence type="ECO:0000256" key="2">
    <source>
        <dbReference type="ARBA" id="ARBA00022723"/>
    </source>
</evidence>
<keyword evidence="4" id="KW-0560">Oxidoreductase</keyword>
<evidence type="ECO:0000256" key="5">
    <source>
        <dbReference type="ARBA" id="ARBA00023004"/>
    </source>
</evidence>
<evidence type="ECO:0000256" key="1">
    <source>
        <dbReference type="ARBA" id="ARBA00001961"/>
    </source>
</evidence>
<dbReference type="GO" id="GO:0031418">
    <property type="term" value="F:L-ascorbic acid binding"/>
    <property type="evidence" value="ECO:0007669"/>
    <property type="project" value="InterPro"/>
</dbReference>
<feature type="domain" description="Fe2OG dioxygenase" evidence="6">
    <location>
        <begin position="89"/>
        <end position="198"/>
    </location>
</feature>
<dbReference type="EMBL" id="UINC01073926">
    <property type="protein sequence ID" value="SVC10674.1"/>
    <property type="molecule type" value="Genomic_DNA"/>
</dbReference>
<name>A0A382JED4_9ZZZZ</name>
<dbReference type="SMART" id="SM00702">
    <property type="entry name" value="P4Hc"/>
    <property type="match status" value="1"/>
</dbReference>
<proteinExistence type="predicted"/>
<keyword evidence="2" id="KW-0479">Metal-binding</keyword>
<reference evidence="7" key="1">
    <citation type="submission" date="2018-05" db="EMBL/GenBank/DDBJ databases">
        <authorList>
            <person name="Lanie J.A."/>
            <person name="Ng W.-L."/>
            <person name="Kazmierczak K.M."/>
            <person name="Andrzejewski T.M."/>
            <person name="Davidsen T.M."/>
            <person name="Wayne K.J."/>
            <person name="Tettelin H."/>
            <person name="Glass J.I."/>
            <person name="Rusch D."/>
            <person name="Podicherti R."/>
            <person name="Tsui H.-C.T."/>
            <person name="Winkler M.E."/>
        </authorList>
    </citation>
    <scope>NUCLEOTIDE SEQUENCE</scope>
</reference>
<dbReference type="PROSITE" id="PS51471">
    <property type="entry name" value="FE2OG_OXY"/>
    <property type="match status" value="1"/>
</dbReference>
<dbReference type="InterPro" id="IPR005123">
    <property type="entry name" value="Oxoglu/Fe-dep_dioxygenase_dom"/>
</dbReference>
<dbReference type="Pfam" id="PF13640">
    <property type="entry name" value="2OG-FeII_Oxy_3"/>
    <property type="match status" value="1"/>
</dbReference>
<comment type="cofactor">
    <cofactor evidence="1">
        <name>L-ascorbate</name>
        <dbReference type="ChEBI" id="CHEBI:38290"/>
    </cofactor>
</comment>
<dbReference type="SUPFAM" id="SSF51197">
    <property type="entry name" value="Clavaminate synthase-like"/>
    <property type="match status" value="1"/>
</dbReference>
<evidence type="ECO:0000313" key="7">
    <source>
        <dbReference type="EMBL" id="SVC10674.1"/>
    </source>
</evidence>
<dbReference type="GO" id="GO:0051213">
    <property type="term" value="F:dioxygenase activity"/>
    <property type="evidence" value="ECO:0007669"/>
    <property type="project" value="UniProtKB-KW"/>
</dbReference>
<organism evidence="7">
    <name type="scientific">marine metagenome</name>
    <dbReference type="NCBI Taxonomy" id="408172"/>
    <lineage>
        <taxon>unclassified sequences</taxon>
        <taxon>metagenomes</taxon>
        <taxon>ecological metagenomes</taxon>
    </lineage>
</organism>
<dbReference type="AlphaFoldDB" id="A0A382JED4"/>